<keyword evidence="3" id="KW-1185">Reference proteome</keyword>
<protein>
    <submittedName>
        <fullName evidence="2">Uncharacterized protein</fullName>
    </submittedName>
</protein>
<reference evidence="2 3" key="1">
    <citation type="submission" date="2019-06" db="EMBL/GenBank/DDBJ databases">
        <title>WGS assembly of Gossypium darwinii.</title>
        <authorList>
            <person name="Chen Z.J."/>
            <person name="Sreedasyam A."/>
            <person name="Ando A."/>
            <person name="Song Q."/>
            <person name="De L."/>
            <person name="Hulse-Kemp A."/>
            <person name="Ding M."/>
            <person name="Ye W."/>
            <person name="Kirkbride R."/>
            <person name="Jenkins J."/>
            <person name="Plott C."/>
            <person name="Lovell J."/>
            <person name="Lin Y.-M."/>
            <person name="Vaughn R."/>
            <person name="Liu B."/>
            <person name="Li W."/>
            <person name="Simpson S."/>
            <person name="Scheffler B."/>
            <person name="Saski C."/>
            <person name="Grover C."/>
            <person name="Hu G."/>
            <person name="Conover J."/>
            <person name="Carlson J."/>
            <person name="Shu S."/>
            <person name="Boston L."/>
            <person name="Williams M."/>
            <person name="Peterson D."/>
            <person name="Mcgee K."/>
            <person name="Jones D."/>
            <person name="Wendel J."/>
            <person name="Stelly D."/>
            <person name="Grimwood J."/>
            <person name="Schmutz J."/>
        </authorList>
    </citation>
    <scope>NUCLEOTIDE SEQUENCE [LARGE SCALE GENOMIC DNA]</scope>
    <source>
        <strain evidence="2">1808015.09</strain>
    </source>
</reference>
<evidence type="ECO:0000256" key="1">
    <source>
        <dbReference type="SAM" id="MobiDB-lite"/>
    </source>
</evidence>
<proteinExistence type="predicted"/>
<dbReference type="Proteomes" id="UP000323506">
    <property type="component" value="Chromosome D07"/>
</dbReference>
<organism evidence="2 3">
    <name type="scientific">Gossypium darwinii</name>
    <name type="common">Darwin's cotton</name>
    <name type="synonym">Gossypium barbadense var. darwinii</name>
    <dbReference type="NCBI Taxonomy" id="34276"/>
    <lineage>
        <taxon>Eukaryota</taxon>
        <taxon>Viridiplantae</taxon>
        <taxon>Streptophyta</taxon>
        <taxon>Embryophyta</taxon>
        <taxon>Tracheophyta</taxon>
        <taxon>Spermatophyta</taxon>
        <taxon>Magnoliopsida</taxon>
        <taxon>eudicotyledons</taxon>
        <taxon>Gunneridae</taxon>
        <taxon>Pentapetalae</taxon>
        <taxon>rosids</taxon>
        <taxon>malvids</taxon>
        <taxon>Malvales</taxon>
        <taxon>Malvaceae</taxon>
        <taxon>Malvoideae</taxon>
        <taxon>Gossypium</taxon>
    </lineage>
</organism>
<accession>A0A5D2BZI0</accession>
<gene>
    <name evidence="2" type="ORF">ES288_D07G155500v1</name>
</gene>
<dbReference type="EMBL" id="CM017707">
    <property type="protein sequence ID" value="TYG61525.1"/>
    <property type="molecule type" value="Genomic_DNA"/>
</dbReference>
<sequence length="147" mass="16588">MGILELILLTSTNRSCSLPASIVSSLLTSLPASTSFNSFFFSKNFKNFEFVLLLTTPSSTSPNTNHHHYLVNQPPYITTTVKSKPPHNHSIYHCHHKHILTTPLATKKFTPTTTQKIQNEKKTPEENQVEACNGEKGNKIKERRNKI</sequence>
<name>A0A5D2BZI0_GOSDA</name>
<dbReference type="AlphaFoldDB" id="A0A5D2BZI0"/>
<evidence type="ECO:0000313" key="3">
    <source>
        <dbReference type="Proteomes" id="UP000323506"/>
    </source>
</evidence>
<feature type="region of interest" description="Disordered" evidence="1">
    <location>
        <begin position="111"/>
        <end position="147"/>
    </location>
</feature>
<evidence type="ECO:0000313" key="2">
    <source>
        <dbReference type="EMBL" id="TYG61525.1"/>
    </source>
</evidence>